<comment type="caution">
    <text evidence="1">The sequence shown here is derived from an EMBL/GenBank/DDBJ whole genome shotgun (WGS) entry which is preliminary data.</text>
</comment>
<gene>
    <name evidence="1" type="ORF">Sjap_015063</name>
</gene>
<evidence type="ECO:0000313" key="1">
    <source>
        <dbReference type="EMBL" id="KAK9116116.1"/>
    </source>
</evidence>
<protein>
    <submittedName>
        <fullName evidence="1">Uncharacterized protein</fullName>
    </submittedName>
</protein>
<dbReference type="AlphaFoldDB" id="A0AAP0IK11"/>
<organism evidence="1 2">
    <name type="scientific">Stephania japonica</name>
    <dbReference type="NCBI Taxonomy" id="461633"/>
    <lineage>
        <taxon>Eukaryota</taxon>
        <taxon>Viridiplantae</taxon>
        <taxon>Streptophyta</taxon>
        <taxon>Embryophyta</taxon>
        <taxon>Tracheophyta</taxon>
        <taxon>Spermatophyta</taxon>
        <taxon>Magnoliopsida</taxon>
        <taxon>Ranunculales</taxon>
        <taxon>Menispermaceae</taxon>
        <taxon>Menispermoideae</taxon>
        <taxon>Cissampelideae</taxon>
        <taxon>Stephania</taxon>
    </lineage>
</organism>
<sequence>MENVNRRAKRTLRDIKENHLCQLRYAKWFDLLKLAAITLLTPRINSLSVTVALEQELPAARWKRLEETKARMMKYSFRSHYIEKGLSTGCFKYYGMDFTWNEWNLRIPNIIRSSRTVVGVGDQSRVESGVFSGFVSAD</sequence>
<name>A0AAP0IK11_9MAGN</name>
<reference evidence="1 2" key="1">
    <citation type="submission" date="2024-01" db="EMBL/GenBank/DDBJ databases">
        <title>Genome assemblies of Stephania.</title>
        <authorList>
            <person name="Yang L."/>
        </authorList>
    </citation>
    <scope>NUCLEOTIDE SEQUENCE [LARGE SCALE GENOMIC DNA]</scope>
    <source>
        <strain evidence="1">QJT</strain>
        <tissue evidence="1">Leaf</tissue>
    </source>
</reference>
<proteinExistence type="predicted"/>
<dbReference type="EMBL" id="JBBNAE010000006">
    <property type="protein sequence ID" value="KAK9116116.1"/>
    <property type="molecule type" value="Genomic_DNA"/>
</dbReference>
<evidence type="ECO:0000313" key="2">
    <source>
        <dbReference type="Proteomes" id="UP001417504"/>
    </source>
</evidence>
<accession>A0AAP0IK11</accession>
<dbReference type="Proteomes" id="UP001417504">
    <property type="component" value="Unassembled WGS sequence"/>
</dbReference>
<keyword evidence="2" id="KW-1185">Reference proteome</keyword>